<evidence type="ECO:0000313" key="3">
    <source>
        <dbReference type="Proteomes" id="UP001215503"/>
    </source>
</evidence>
<dbReference type="Proteomes" id="UP001215503">
    <property type="component" value="Unassembled WGS sequence"/>
</dbReference>
<comment type="caution">
    <text evidence="2">The sequence shown here is derived from an EMBL/GenBank/DDBJ whole genome shotgun (WGS) entry which is preliminary data.</text>
</comment>
<dbReference type="RefSeq" id="WP_275824091.1">
    <property type="nucleotide sequence ID" value="NZ_JARHUD010000011.1"/>
</dbReference>
<feature type="region of interest" description="Disordered" evidence="1">
    <location>
        <begin position="145"/>
        <end position="182"/>
    </location>
</feature>
<organism evidence="2 3">
    <name type="scientific">Aquibaculum arenosum</name>
    <dbReference type="NCBI Taxonomy" id="3032591"/>
    <lineage>
        <taxon>Bacteria</taxon>
        <taxon>Pseudomonadati</taxon>
        <taxon>Pseudomonadota</taxon>
        <taxon>Alphaproteobacteria</taxon>
        <taxon>Rhodospirillales</taxon>
        <taxon>Rhodovibrionaceae</taxon>
        <taxon>Aquibaculum</taxon>
    </lineage>
</organism>
<evidence type="ECO:0000256" key="1">
    <source>
        <dbReference type="SAM" id="MobiDB-lite"/>
    </source>
</evidence>
<keyword evidence="3" id="KW-1185">Reference proteome</keyword>
<accession>A0ABT5YQS2</accession>
<name>A0ABT5YQS2_9PROT</name>
<gene>
    <name evidence="2" type="ORF">P2G67_15115</name>
</gene>
<sequence>MSDDFAQLGEELNAVVRQEVNGLHRSLQQELAAGNEPTAARVADLERRLVDAETRLGESEERLRLERAGPTLPAAGGGETDFRGAFVKDVGDLRRRLRELRVGDPGTRAIDSSLFTSGGKLSAETADRFLDFLVAQQPALSRVQLRRMGSPEGHTDELTVQSRRLRKGSEGQAPQASDALGTRRRTLSTVEVVWAEDITLTFLEDNVEKRDAEAAIARLLATAFGNDLDDLAWNGDESETEDDFLAINDGWLALAADDNDVNDLDLSDEQLGLDGDTTAREVLGLALRQMPQRFKGRTDQVFFVPVAFAERYAEETAGRQTGLGDQVLLGGFPALRYFGIPVVPEPHLSGDSGDKLLLSPRGNLFFGVQRQLTVDGQWQPRKRVVEYTLTGRIDYEYATGAALVLAEALPAHLR</sequence>
<protein>
    <recommendedName>
        <fullName evidence="4">Phage major capsid protein</fullName>
    </recommendedName>
</protein>
<evidence type="ECO:0008006" key="4">
    <source>
        <dbReference type="Google" id="ProtNLM"/>
    </source>
</evidence>
<dbReference type="EMBL" id="JARHUD010000011">
    <property type="protein sequence ID" value="MDF2097309.1"/>
    <property type="molecule type" value="Genomic_DNA"/>
</dbReference>
<evidence type="ECO:0000313" key="2">
    <source>
        <dbReference type="EMBL" id="MDF2097309.1"/>
    </source>
</evidence>
<reference evidence="2 3" key="1">
    <citation type="submission" date="2023-03" db="EMBL/GenBank/DDBJ databases">
        <title>Fodinicurvata sp. CAU 1616 isolated from sea sendiment.</title>
        <authorList>
            <person name="Kim W."/>
        </authorList>
    </citation>
    <scope>NUCLEOTIDE SEQUENCE [LARGE SCALE GENOMIC DNA]</scope>
    <source>
        <strain evidence="2 3">CAU 1616</strain>
    </source>
</reference>
<proteinExistence type="predicted"/>